<name>A0A3P7JET1_STRVU</name>
<gene>
    <name evidence="2" type="ORF">SVUK_LOCUS16854</name>
</gene>
<dbReference type="Proteomes" id="UP000270094">
    <property type="component" value="Unassembled WGS sequence"/>
</dbReference>
<protein>
    <submittedName>
        <fullName evidence="2">Uncharacterized protein</fullName>
    </submittedName>
</protein>
<dbReference type="EMBL" id="UYYB01114848">
    <property type="protein sequence ID" value="VDM81856.1"/>
    <property type="molecule type" value="Genomic_DNA"/>
</dbReference>
<proteinExistence type="predicted"/>
<reference evidence="2 3" key="1">
    <citation type="submission" date="2018-11" db="EMBL/GenBank/DDBJ databases">
        <authorList>
            <consortium name="Pathogen Informatics"/>
        </authorList>
    </citation>
    <scope>NUCLEOTIDE SEQUENCE [LARGE SCALE GENOMIC DNA]</scope>
</reference>
<dbReference type="AlphaFoldDB" id="A0A3P7JET1"/>
<accession>A0A3P7JET1</accession>
<feature type="compositionally biased region" description="Basic and acidic residues" evidence="1">
    <location>
        <begin position="35"/>
        <end position="59"/>
    </location>
</feature>
<keyword evidence="3" id="KW-1185">Reference proteome</keyword>
<evidence type="ECO:0000313" key="2">
    <source>
        <dbReference type="EMBL" id="VDM81856.1"/>
    </source>
</evidence>
<evidence type="ECO:0000256" key="1">
    <source>
        <dbReference type="SAM" id="MobiDB-lite"/>
    </source>
</evidence>
<sequence length="196" mass="21995">MIPEYKQLLEENISTLYKILPPQQVTKDSAQMSCTKKETGCCEVTERDPEIESKEDLKETQPSPCITEAVAPTSKKEMSVDEISPCSSRPPSDIVPQSPEATDDENEMEITLHANFESFPKELDARNAQSSSAIANGLSHMVLSVSRMSCIEDEGLVRDFLSMFPNVQFSEEVNSESTHLVMMNSRSEFHKERVLM</sequence>
<dbReference type="OrthoDB" id="5790173at2759"/>
<organism evidence="2 3">
    <name type="scientific">Strongylus vulgaris</name>
    <name type="common">Blood worm</name>
    <dbReference type="NCBI Taxonomy" id="40348"/>
    <lineage>
        <taxon>Eukaryota</taxon>
        <taxon>Metazoa</taxon>
        <taxon>Ecdysozoa</taxon>
        <taxon>Nematoda</taxon>
        <taxon>Chromadorea</taxon>
        <taxon>Rhabditida</taxon>
        <taxon>Rhabditina</taxon>
        <taxon>Rhabditomorpha</taxon>
        <taxon>Strongyloidea</taxon>
        <taxon>Strongylidae</taxon>
        <taxon>Strongylus</taxon>
    </lineage>
</organism>
<evidence type="ECO:0000313" key="3">
    <source>
        <dbReference type="Proteomes" id="UP000270094"/>
    </source>
</evidence>
<feature type="region of interest" description="Disordered" evidence="1">
    <location>
        <begin position="27"/>
        <end position="103"/>
    </location>
</feature>